<dbReference type="InterPro" id="IPR020556">
    <property type="entry name" value="Amidase_CS"/>
</dbReference>
<evidence type="ECO:0000256" key="1">
    <source>
        <dbReference type="ARBA" id="ARBA00001311"/>
    </source>
</evidence>
<evidence type="ECO:0000256" key="6">
    <source>
        <dbReference type="PIRSR" id="PIRSR001221-2"/>
    </source>
</evidence>
<evidence type="ECO:0000256" key="5">
    <source>
        <dbReference type="PIRSR" id="PIRSR001221-1"/>
    </source>
</evidence>
<feature type="domain" description="Amidase" evidence="8">
    <location>
        <begin position="78"/>
        <end position="480"/>
    </location>
</feature>
<comment type="catalytic activity">
    <reaction evidence="1">
        <text>a monocarboxylic acid amide + H2O = a monocarboxylate + NH4(+)</text>
        <dbReference type="Rhea" id="RHEA:12020"/>
        <dbReference type="ChEBI" id="CHEBI:15377"/>
        <dbReference type="ChEBI" id="CHEBI:28938"/>
        <dbReference type="ChEBI" id="CHEBI:35757"/>
        <dbReference type="ChEBI" id="CHEBI:83628"/>
        <dbReference type="EC" id="3.5.1.4"/>
    </reaction>
</comment>
<feature type="binding site" evidence="6">
    <location>
        <begin position="229"/>
        <end position="232"/>
    </location>
    <ligand>
        <name>substrate</name>
    </ligand>
</feature>
<evidence type="ECO:0000313" key="9">
    <source>
        <dbReference type="EMBL" id="PSR71130.1"/>
    </source>
</evidence>
<evidence type="ECO:0000256" key="3">
    <source>
        <dbReference type="ARBA" id="ARBA00012922"/>
    </source>
</evidence>
<dbReference type="GO" id="GO:0004040">
    <property type="term" value="F:amidase activity"/>
    <property type="evidence" value="ECO:0007669"/>
    <property type="project" value="UniProtKB-EC"/>
</dbReference>
<evidence type="ECO:0000256" key="7">
    <source>
        <dbReference type="SAM" id="MobiDB-lite"/>
    </source>
</evidence>
<dbReference type="PIRSF" id="PIRSF001221">
    <property type="entry name" value="Amidase_fungi"/>
    <property type="match status" value="1"/>
</dbReference>
<protein>
    <recommendedName>
        <fullName evidence="3">amidase</fullName>
        <ecNumber evidence="3">3.5.1.4</ecNumber>
    </recommendedName>
</protein>
<dbReference type="Proteomes" id="UP000186601">
    <property type="component" value="Unassembled WGS sequence"/>
</dbReference>
<feature type="active site" description="Acyl-ester intermediate" evidence="5">
    <location>
        <position position="232"/>
    </location>
</feature>
<feature type="compositionally biased region" description="Basic and acidic residues" evidence="7">
    <location>
        <begin position="514"/>
        <end position="523"/>
    </location>
</feature>
<dbReference type="OrthoDB" id="6428749at2759"/>
<evidence type="ECO:0000259" key="8">
    <source>
        <dbReference type="Pfam" id="PF01425"/>
    </source>
</evidence>
<dbReference type="InterPro" id="IPR036928">
    <property type="entry name" value="AS_sf"/>
</dbReference>
<feature type="region of interest" description="Disordered" evidence="7">
    <location>
        <begin position="504"/>
        <end position="532"/>
    </location>
</feature>
<gene>
    <name evidence="9" type="ORF">PHLCEN_2v12976</name>
</gene>
<evidence type="ECO:0000256" key="4">
    <source>
        <dbReference type="ARBA" id="ARBA00022801"/>
    </source>
</evidence>
<dbReference type="SUPFAM" id="SSF75304">
    <property type="entry name" value="Amidase signature (AS) enzymes"/>
    <property type="match status" value="1"/>
</dbReference>
<dbReference type="PANTHER" id="PTHR46072">
    <property type="entry name" value="AMIDASE-RELATED-RELATED"/>
    <property type="match status" value="1"/>
</dbReference>
<keyword evidence="10" id="KW-1185">Reference proteome</keyword>
<name>A0A2R6NFH2_9APHY</name>
<dbReference type="InterPro" id="IPR023631">
    <property type="entry name" value="Amidase_dom"/>
</dbReference>
<accession>A0A2R6NFH2</accession>
<keyword evidence="4" id="KW-0378">Hydrolase</keyword>
<reference evidence="9 10" key="1">
    <citation type="submission" date="2018-02" db="EMBL/GenBank/DDBJ databases">
        <title>Genome sequence of the basidiomycete white-rot fungus Phlebia centrifuga.</title>
        <authorList>
            <person name="Granchi Z."/>
            <person name="Peng M."/>
            <person name="de Vries R.P."/>
            <person name="Hilden K."/>
            <person name="Makela M.R."/>
            <person name="Grigoriev I."/>
            <person name="Riley R."/>
        </authorList>
    </citation>
    <scope>NUCLEOTIDE SEQUENCE [LARGE SCALE GENOMIC DNA]</scope>
    <source>
        <strain evidence="9 10">FBCC195</strain>
    </source>
</reference>
<evidence type="ECO:0000256" key="2">
    <source>
        <dbReference type="ARBA" id="ARBA00009199"/>
    </source>
</evidence>
<feature type="active site" description="Charge relay system" evidence="5">
    <location>
        <position position="133"/>
    </location>
</feature>
<feature type="binding site" evidence="6">
    <location>
        <position position="182"/>
    </location>
    <ligand>
        <name>substrate</name>
    </ligand>
</feature>
<dbReference type="Pfam" id="PF01425">
    <property type="entry name" value="Amidase"/>
    <property type="match status" value="1"/>
</dbReference>
<dbReference type="AlphaFoldDB" id="A0A2R6NFH2"/>
<dbReference type="EMBL" id="MLYV02001294">
    <property type="protein sequence ID" value="PSR71130.1"/>
    <property type="molecule type" value="Genomic_DNA"/>
</dbReference>
<feature type="binding site" evidence="6">
    <location>
        <position position="208"/>
    </location>
    <ligand>
        <name>substrate</name>
    </ligand>
</feature>
<evidence type="ECO:0000313" key="10">
    <source>
        <dbReference type="Proteomes" id="UP000186601"/>
    </source>
</evidence>
<dbReference type="PANTHER" id="PTHR46072:SF2">
    <property type="entry name" value="AMIDASE (EUROFUNG)"/>
    <property type="match status" value="1"/>
</dbReference>
<organism evidence="9 10">
    <name type="scientific">Hermanssonia centrifuga</name>
    <dbReference type="NCBI Taxonomy" id="98765"/>
    <lineage>
        <taxon>Eukaryota</taxon>
        <taxon>Fungi</taxon>
        <taxon>Dikarya</taxon>
        <taxon>Basidiomycota</taxon>
        <taxon>Agaricomycotina</taxon>
        <taxon>Agaricomycetes</taxon>
        <taxon>Polyporales</taxon>
        <taxon>Meruliaceae</taxon>
        <taxon>Hermanssonia</taxon>
    </lineage>
</organism>
<proteinExistence type="inferred from homology"/>
<dbReference type="Gene3D" id="3.90.1300.10">
    <property type="entry name" value="Amidase signature (AS) domain"/>
    <property type="match status" value="1"/>
</dbReference>
<dbReference type="EC" id="3.5.1.4" evidence="3"/>
<comment type="similarity">
    <text evidence="2">Belongs to the amidase family.</text>
</comment>
<dbReference type="STRING" id="98765.A0A2R6NFH2"/>
<sequence length="532" mass="59525">MPPQQHWQALCAERKAKQFQSIPKEWIIQTPPDEQRNVQNIPETCGILTAHEIEITNTVDIDVLLGKLATGVWTSAAVTLAFYKRAIIAQQLTNCLTEIFVERALARAKEVDDHLKATGKVIGPLHGLPISLKDQFCMKGLETIMGYAAWIGKYSEYDSVLVEILYELGAVPFVRTNVPQTLMWGETYNHVFGRTTNPYNRYMTPGGSSGGEGALVAMHGSPLGVGTDIGGSVRIPSAFCGLYTLRPSYERLPYCNAVNAQEGQESISSVLGPMASSLSAVKRFTKAVIDAKPWKRDPLVVRKPWNAEEYALEDHGHGVGMCFAFMWDNDFVKPHPPLRRAMDMLKKALETAGHTVIVWENHRHLDIYKNVENIFAADNGHDYRTECEKSGEPFIQTMSPTENAHEYALDMPFAKSLIEEPSHLSAYDLWQLHKEKRALRKSHLDHWESTAAKTGTGRPVDAIISPAVPYTACPHGLNSYVSLIPPPIHLQSWQLSHCDRTKRKYEASADTETEERKRWERPGTAEWPVGGP</sequence>
<dbReference type="PROSITE" id="PS00571">
    <property type="entry name" value="AMIDASES"/>
    <property type="match status" value="1"/>
</dbReference>
<feature type="active site" description="Charge relay system" evidence="5">
    <location>
        <position position="208"/>
    </location>
</feature>
<comment type="caution">
    <text evidence="9">The sequence shown here is derived from an EMBL/GenBank/DDBJ whole genome shotgun (WGS) entry which is preliminary data.</text>
</comment>